<reference evidence="1" key="1">
    <citation type="submission" date="2020-12" db="EMBL/GenBank/DDBJ databases">
        <authorList>
            <person name="Iha C."/>
        </authorList>
    </citation>
    <scope>NUCLEOTIDE SEQUENCE</scope>
</reference>
<protein>
    <recommendedName>
        <fullName evidence="3">SRPBCC family protein</fullName>
    </recommendedName>
</protein>
<dbReference type="SUPFAM" id="SSF55961">
    <property type="entry name" value="Bet v1-like"/>
    <property type="match status" value="1"/>
</dbReference>
<proteinExistence type="predicted"/>
<evidence type="ECO:0008006" key="3">
    <source>
        <dbReference type="Google" id="ProtNLM"/>
    </source>
</evidence>
<evidence type="ECO:0000313" key="1">
    <source>
        <dbReference type="EMBL" id="CAD7700581.1"/>
    </source>
</evidence>
<sequence length="174" mass="18974">MFRATNVHERAFAAPPRRVGSLIDSLASPSDALWPKAWPPVHFDRPLAVGAKGGHGSIRYFVEAYTPGASVKFRFTSPAGFDGHHAFEVVALDAGSALLRHRVEVALRGWGVALWHLAVRPLHDAAIEDCLSTGRASLGLAPEARRWSLWVRLLRWAARVGRLRAGTDGKVGDK</sequence>
<accession>A0A8S1J464</accession>
<keyword evidence="2" id="KW-1185">Reference proteome</keyword>
<organism evidence="1 2">
    <name type="scientific">Ostreobium quekettii</name>
    <dbReference type="NCBI Taxonomy" id="121088"/>
    <lineage>
        <taxon>Eukaryota</taxon>
        <taxon>Viridiplantae</taxon>
        <taxon>Chlorophyta</taxon>
        <taxon>core chlorophytes</taxon>
        <taxon>Ulvophyceae</taxon>
        <taxon>TCBD clade</taxon>
        <taxon>Bryopsidales</taxon>
        <taxon>Ostreobineae</taxon>
        <taxon>Ostreobiaceae</taxon>
        <taxon>Ostreobium</taxon>
    </lineage>
</organism>
<comment type="caution">
    <text evidence="1">The sequence shown here is derived from an EMBL/GenBank/DDBJ whole genome shotgun (WGS) entry which is preliminary data.</text>
</comment>
<dbReference type="EMBL" id="CAJHUC010001302">
    <property type="protein sequence ID" value="CAD7700581.1"/>
    <property type="molecule type" value="Genomic_DNA"/>
</dbReference>
<dbReference type="Proteomes" id="UP000708148">
    <property type="component" value="Unassembled WGS sequence"/>
</dbReference>
<dbReference type="AlphaFoldDB" id="A0A8S1J464"/>
<evidence type="ECO:0000313" key="2">
    <source>
        <dbReference type="Proteomes" id="UP000708148"/>
    </source>
</evidence>
<name>A0A8S1J464_9CHLO</name>
<gene>
    <name evidence="1" type="ORF">OSTQU699_LOCUS5940</name>
</gene>